<dbReference type="AlphaFoldDB" id="A0A2H0CUU5"/>
<reference evidence="2 3" key="1">
    <citation type="submission" date="2017-09" db="EMBL/GenBank/DDBJ databases">
        <title>Depth-based differentiation of microbial function through sediment-hosted aquifers and enrichment of novel symbionts in the deep terrestrial subsurface.</title>
        <authorList>
            <person name="Probst A.J."/>
            <person name="Ladd B."/>
            <person name="Jarett J.K."/>
            <person name="Geller-Mcgrath D.E."/>
            <person name="Sieber C.M."/>
            <person name="Emerson J.B."/>
            <person name="Anantharaman K."/>
            <person name="Thomas B.C."/>
            <person name="Malmstrom R."/>
            <person name="Stieglmeier M."/>
            <person name="Klingl A."/>
            <person name="Woyke T."/>
            <person name="Ryan C.M."/>
            <person name="Banfield J.F."/>
        </authorList>
    </citation>
    <scope>NUCLEOTIDE SEQUENCE [LARGE SCALE GENOMIC DNA]</scope>
    <source>
        <strain evidence="2">CG22_combo_CG10-13_8_21_14_all_47_15</strain>
    </source>
</reference>
<sequence>MSLSRSQLAVLFFSLAYIVPFSLYYISIKDFEFLWYIAVLLIFLLLILFTVHKTHFTPLILWGLSIWGLLHMAGGGVPIGDGVLYSYKLIDIAGNGEFTILKFDQVVHAFGFGVATLVAHHLMAPRWAPSASKTLLYVAAALVGMGLGSINEIVEFIAVVTFPETGVGGYFNTALDLVFNSIGAMGAALFLALKNKNNV</sequence>
<name>A0A2H0CUU5_9BACT</name>
<evidence type="ECO:0008006" key="4">
    <source>
        <dbReference type="Google" id="ProtNLM"/>
    </source>
</evidence>
<protein>
    <recommendedName>
        <fullName evidence="4">DUF2238 domain-containing protein</fullName>
    </recommendedName>
</protein>
<evidence type="ECO:0000313" key="2">
    <source>
        <dbReference type="EMBL" id="PIP73705.1"/>
    </source>
</evidence>
<dbReference type="EMBL" id="PCTL01000010">
    <property type="protein sequence ID" value="PIP73705.1"/>
    <property type="molecule type" value="Genomic_DNA"/>
</dbReference>
<keyword evidence="1" id="KW-0812">Transmembrane</keyword>
<keyword evidence="1" id="KW-1133">Transmembrane helix</keyword>
<organism evidence="2 3">
    <name type="scientific">Candidatus Lloydbacteria bacterium CG22_combo_CG10-13_8_21_14_all_47_15</name>
    <dbReference type="NCBI Taxonomy" id="1974635"/>
    <lineage>
        <taxon>Bacteria</taxon>
        <taxon>Candidatus Lloydiibacteriota</taxon>
    </lineage>
</organism>
<evidence type="ECO:0000256" key="1">
    <source>
        <dbReference type="SAM" id="Phobius"/>
    </source>
</evidence>
<keyword evidence="1" id="KW-0472">Membrane</keyword>
<feature type="transmembrane region" description="Helical" evidence="1">
    <location>
        <begin position="174"/>
        <end position="193"/>
    </location>
</feature>
<proteinExistence type="predicted"/>
<gene>
    <name evidence="2" type="ORF">COW88_01095</name>
</gene>
<feature type="transmembrane region" description="Helical" evidence="1">
    <location>
        <begin position="59"/>
        <end position="79"/>
    </location>
</feature>
<accession>A0A2H0CUU5</accession>
<dbReference type="InterPro" id="IPR014509">
    <property type="entry name" value="YjdF-like"/>
</dbReference>
<feature type="transmembrane region" description="Helical" evidence="1">
    <location>
        <begin position="135"/>
        <end position="162"/>
    </location>
</feature>
<dbReference type="Proteomes" id="UP000230638">
    <property type="component" value="Unassembled WGS sequence"/>
</dbReference>
<feature type="transmembrane region" description="Helical" evidence="1">
    <location>
        <begin position="7"/>
        <end position="27"/>
    </location>
</feature>
<evidence type="ECO:0000313" key="3">
    <source>
        <dbReference type="Proteomes" id="UP000230638"/>
    </source>
</evidence>
<dbReference type="Pfam" id="PF09997">
    <property type="entry name" value="DUF2238"/>
    <property type="match status" value="1"/>
</dbReference>
<feature type="transmembrane region" description="Helical" evidence="1">
    <location>
        <begin position="106"/>
        <end position="123"/>
    </location>
</feature>
<comment type="caution">
    <text evidence="2">The sequence shown here is derived from an EMBL/GenBank/DDBJ whole genome shotgun (WGS) entry which is preliminary data.</text>
</comment>
<feature type="transmembrane region" description="Helical" evidence="1">
    <location>
        <begin position="33"/>
        <end position="52"/>
    </location>
</feature>